<gene>
    <name evidence="14" type="primary">MAP4K5</name>
    <name evidence="14" type="synonym">LOC109904626</name>
</gene>
<comment type="cofactor">
    <cofactor evidence="1">
        <name>Mg(2+)</name>
        <dbReference type="ChEBI" id="CHEBI:18420"/>
    </cofactor>
</comment>
<keyword evidence="4" id="KW-0723">Serine/threonine-protein kinase</keyword>
<dbReference type="PROSITE" id="PS50011">
    <property type="entry name" value="PROTEIN_KINASE_DOM"/>
    <property type="match status" value="1"/>
</dbReference>
<reference evidence="14" key="2">
    <citation type="submission" date="2025-09" db="UniProtKB">
        <authorList>
            <consortium name="Ensembl"/>
        </authorList>
    </citation>
    <scope>IDENTIFICATION</scope>
</reference>
<dbReference type="SMART" id="SM00036">
    <property type="entry name" value="CNH"/>
    <property type="match status" value="1"/>
</dbReference>
<evidence type="ECO:0000313" key="15">
    <source>
        <dbReference type="Proteomes" id="UP000694557"/>
    </source>
</evidence>
<dbReference type="InterPro" id="IPR000719">
    <property type="entry name" value="Prot_kinase_dom"/>
</dbReference>
<keyword evidence="15" id="KW-1185">Reference proteome</keyword>
<dbReference type="InterPro" id="IPR050629">
    <property type="entry name" value="STE20/SPS1-PAK"/>
</dbReference>
<proteinExistence type="inferred from homology"/>
<dbReference type="Ensembl" id="ENSOKIT00005034357.1">
    <property type="protein sequence ID" value="ENSOKIP00005032536.1"/>
    <property type="gene ID" value="ENSOKIG00005011988.1"/>
</dbReference>
<evidence type="ECO:0000256" key="3">
    <source>
        <dbReference type="ARBA" id="ARBA00012513"/>
    </source>
</evidence>
<keyword evidence="9 10" id="KW-0067">ATP-binding</keyword>
<comment type="similarity">
    <text evidence="2">Belongs to the protein kinase superfamily. STE Ser/Thr protein kinase family. STE20 subfamily.</text>
</comment>
<evidence type="ECO:0000256" key="10">
    <source>
        <dbReference type="PROSITE-ProRule" id="PRU10141"/>
    </source>
</evidence>
<dbReference type="Proteomes" id="UP000694557">
    <property type="component" value="Unassembled WGS sequence"/>
</dbReference>
<evidence type="ECO:0000256" key="11">
    <source>
        <dbReference type="SAM" id="MobiDB-lite"/>
    </source>
</evidence>
<dbReference type="GO" id="GO:0005524">
    <property type="term" value="F:ATP binding"/>
    <property type="evidence" value="ECO:0007669"/>
    <property type="project" value="UniProtKB-UniRule"/>
</dbReference>
<feature type="region of interest" description="Disordered" evidence="11">
    <location>
        <begin position="586"/>
        <end position="633"/>
    </location>
</feature>
<dbReference type="Pfam" id="PF00069">
    <property type="entry name" value="Pkinase"/>
    <property type="match status" value="1"/>
</dbReference>
<evidence type="ECO:0000256" key="4">
    <source>
        <dbReference type="ARBA" id="ARBA00022527"/>
    </source>
</evidence>
<feature type="compositionally biased region" description="Pro residues" evidence="11">
    <location>
        <begin position="718"/>
        <end position="741"/>
    </location>
</feature>
<feature type="compositionally biased region" description="Low complexity" evidence="11">
    <location>
        <begin position="703"/>
        <end position="717"/>
    </location>
</feature>
<name>A0A8C7M6P5_ONCKI</name>
<evidence type="ECO:0000256" key="2">
    <source>
        <dbReference type="ARBA" id="ARBA00008874"/>
    </source>
</evidence>
<evidence type="ECO:0000256" key="5">
    <source>
        <dbReference type="ARBA" id="ARBA00022553"/>
    </source>
</evidence>
<feature type="domain" description="Protein kinase" evidence="12">
    <location>
        <begin position="15"/>
        <end position="267"/>
    </location>
</feature>
<evidence type="ECO:0000256" key="7">
    <source>
        <dbReference type="ARBA" id="ARBA00022741"/>
    </source>
</evidence>
<accession>A0A8C7M6P5</accession>
<dbReference type="GO" id="GO:0005737">
    <property type="term" value="C:cytoplasm"/>
    <property type="evidence" value="ECO:0007669"/>
    <property type="project" value="TreeGrafter"/>
</dbReference>
<sequence>LPSGEIQRKNPQQDFELIQRVGSGTYGDVYKARNIQTGELAAVKIIKLEPGDDFSIIQQEIFMVKECMHHNIVAYFGSYLCRDKLWICMEYCGGGSLQDIYHGVLVWDNIALSLCSQGLGYLHSKGKMHRDIKILSLVVPADFGVAAKITATIAKRKSFIGTPYWMAPEVAAVEKNGGYNQLCDIWAVGITSIELAELQPPMFDLHPMRALFLMSKSSFQPPKLKHKTKWTTAFHNFVKVSLTKNPKKRPTAEKLLMVKLTRPHENKTLVALELVSNIVVSSSRSPSLTLSLSSATPCLLSFSPPPRLSFPLSPLPVSPSPSLPLPSLPSPLPLSSSPSPSLLPPPRLFFPLPVSSSPSPLFFPLPVSSSPSPSLLPPPLSPPPPLFFPLSPSPSLLPPPRLFFPLPSLPLPVSSSPSPSLLPPPRLFFPLPVSSSPPRLFFPLPVSSSPSPSLLPLPLPLSSSPSPSLLPPPRLFFPLPVSSSPSLSPLPVSSSPSPSLLPPPLSPPPRLFFPLPVSSSPPLSPPPRLFFPLPSLLPPPRLFFPLPVSSSPSPSLLPPPLSPPPRLSFPLPLPVSPSPSLPLPVSPSPSLPLPVSPSPSLPLPVSPSPSLPLPVSPSPSLPLPVSPSPLSPSPSLLPPPRLFFPLPVSSSPSPSLLPPPLSPPPRLSFPLPVSSSPSPLSPSPSLLPPPRLFFPLPSLPLPVSSSPSPLSFPLPVSSSPPPSLLPPSLLPPPLSPPPLSPPPRLSFPLPLPVSPSPSLPIPVSPSPLFFPLPLSPPPRLSFPLPLPPRLSFPLSLPPRLSFPLPLSSSPPPLFFPLPVSSSPSPSLLPSLPLPVSPSLSPSPSLLPPLSPSPSPPPLSPPPPLFFPLPLSPPLSPPPRLSYPSPSLPVSPSPSPSLPLPMGACFSKVFDGCPLNINCATSWIHPDTKDQYLIFGTEDGIYTLNLNELHEATMEQLFPRKCTWLYIINNNLMSLSGKTFQLYSHNLIGLFEQLKKPGLASQFQTHRFPDKMLPRRFALTTKIPDTKGCHKCCIVRNPYTGHKYLCGALQFGIILLQWYEPMQRFMLIKHFDFPLPSPLKVFEMLVVPEQEYPMVCIAVSQATEPGQVVRFETINLNSCSSWFTEMGSMDAIHVTQLERDTLLVCLDKNLKIVNLQGRLKSNKKLASELSFDFTIGSVVCLQDSVLAFWKHGMQGKSFKSNEVTQEISDPSRVFRLLGSDRVVVLESRPTDNPTALSNLYILAGHENSY</sequence>
<dbReference type="GO" id="GO:0008349">
    <property type="term" value="F:MAP kinase kinase kinase kinase activity"/>
    <property type="evidence" value="ECO:0007669"/>
    <property type="project" value="TreeGrafter"/>
</dbReference>
<dbReference type="InterPro" id="IPR011009">
    <property type="entry name" value="Kinase-like_dom_sf"/>
</dbReference>
<dbReference type="PROSITE" id="PS50219">
    <property type="entry name" value="CNH"/>
    <property type="match status" value="1"/>
</dbReference>
<keyword evidence="8" id="KW-0418">Kinase</keyword>
<protein>
    <recommendedName>
        <fullName evidence="3">non-specific serine/threonine protein kinase</fullName>
        <ecNumber evidence="3">2.7.11.1</ecNumber>
    </recommendedName>
</protein>
<dbReference type="PANTHER" id="PTHR48012">
    <property type="entry name" value="STERILE20-LIKE KINASE, ISOFORM B-RELATED"/>
    <property type="match status" value="1"/>
</dbReference>
<dbReference type="PANTHER" id="PTHR48012:SF19">
    <property type="entry name" value="MITOGEN-ACTIVATED PROTEIN KINASE KINASE KINASE KINASE 5"/>
    <property type="match status" value="1"/>
</dbReference>
<evidence type="ECO:0000313" key="14">
    <source>
        <dbReference type="Ensembl" id="ENSOKIP00005032536.1"/>
    </source>
</evidence>
<evidence type="ECO:0000256" key="1">
    <source>
        <dbReference type="ARBA" id="ARBA00001946"/>
    </source>
</evidence>
<evidence type="ECO:0000256" key="6">
    <source>
        <dbReference type="ARBA" id="ARBA00022679"/>
    </source>
</evidence>
<feature type="binding site" evidence="10">
    <location>
        <position position="44"/>
    </location>
    <ligand>
        <name>ATP</name>
        <dbReference type="ChEBI" id="CHEBI:30616"/>
    </ligand>
</feature>
<feature type="region of interest" description="Disordered" evidence="11">
    <location>
        <begin position="703"/>
        <end position="741"/>
    </location>
</feature>
<dbReference type="EC" id="2.7.11.1" evidence="3"/>
<keyword evidence="5" id="KW-0597">Phosphoprotein</keyword>
<organism evidence="14 15">
    <name type="scientific">Oncorhynchus kisutch</name>
    <name type="common">Coho salmon</name>
    <name type="synonym">Salmo kisutch</name>
    <dbReference type="NCBI Taxonomy" id="8019"/>
    <lineage>
        <taxon>Eukaryota</taxon>
        <taxon>Metazoa</taxon>
        <taxon>Chordata</taxon>
        <taxon>Craniata</taxon>
        <taxon>Vertebrata</taxon>
        <taxon>Euteleostomi</taxon>
        <taxon>Actinopterygii</taxon>
        <taxon>Neopterygii</taxon>
        <taxon>Teleostei</taxon>
        <taxon>Protacanthopterygii</taxon>
        <taxon>Salmoniformes</taxon>
        <taxon>Salmonidae</taxon>
        <taxon>Salmoninae</taxon>
        <taxon>Oncorhynchus</taxon>
    </lineage>
</organism>
<dbReference type="InterPro" id="IPR017441">
    <property type="entry name" value="Protein_kinase_ATP_BS"/>
</dbReference>
<reference evidence="14" key="1">
    <citation type="submission" date="2025-08" db="UniProtKB">
        <authorList>
            <consortium name="Ensembl"/>
        </authorList>
    </citation>
    <scope>IDENTIFICATION</scope>
</reference>
<evidence type="ECO:0000256" key="8">
    <source>
        <dbReference type="ARBA" id="ARBA00022777"/>
    </source>
</evidence>
<evidence type="ECO:0000256" key="9">
    <source>
        <dbReference type="ARBA" id="ARBA00022840"/>
    </source>
</evidence>
<keyword evidence="6" id="KW-0808">Transferase</keyword>
<dbReference type="SUPFAM" id="SSF56112">
    <property type="entry name" value="Protein kinase-like (PK-like)"/>
    <property type="match status" value="1"/>
</dbReference>
<dbReference type="AlphaFoldDB" id="A0A8C7M6P5"/>
<keyword evidence="7 10" id="KW-0547">Nucleotide-binding</keyword>
<feature type="domain" description="CNH" evidence="13">
    <location>
        <begin position="913"/>
        <end position="1221"/>
    </location>
</feature>
<dbReference type="Gene3D" id="1.10.510.10">
    <property type="entry name" value="Transferase(Phosphotransferase) domain 1"/>
    <property type="match status" value="1"/>
</dbReference>
<dbReference type="InterPro" id="IPR001180">
    <property type="entry name" value="CNH_dom"/>
</dbReference>
<dbReference type="Pfam" id="PF00780">
    <property type="entry name" value="CNH"/>
    <property type="match status" value="1"/>
</dbReference>
<dbReference type="GeneTree" id="ENSGT00940000158072"/>
<dbReference type="FunFam" id="1.10.510.10:FF:000031">
    <property type="entry name" value="Mitogen-activated protein kinase kinase kinase kinase"/>
    <property type="match status" value="1"/>
</dbReference>
<evidence type="ECO:0000259" key="12">
    <source>
        <dbReference type="PROSITE" id="PS50011"/>
    </source>
</evidence>
<evidence type="ECO:0000259" key="13">
    <source>
        <dbReference type="PROSITE" id="PS50219"/>
    </source>
</evidence>
<dbReference type="PROSITE" id="PS00107">
    <property type="entry name" value="PROTEIN_KINASE_ATP"/>
    <property type="match status" value="1"/>
</dbReference>